<dbReference type="GO" id="GO:0008684">
    <property type="term" value="F:2-oxopent-4-enoate hydratase activity"/>
    <property type="evidence" value="ECO:0007669"/>
    <property type="project" value="TreeGrafter"/>
</dbReference>
<evidence type="ECO:0000313" key="4">
    <source>
        <dbReference type="Proteomes" id="UP000445000"/>
    </source>
</evidence>
<dbReference type="RefSeq" id="WP_161813394.1">
    <property type="nucleotide sequence ID" value="NZ_BLJN01000003.1"/>
</dbReference>
<evidence type="ECO:0000256" key="1">
    <source>
        <dbReference type="ARBA" id="ARBA00023239"/>
    </source>
</evidence>
<dbReference type="AlphaFoldDB" id="A0A829YFT8"/>
<sequence>MTVDILRLATLLDDAACNATAVAQISATETLTLEEAYEVQRQSIERRLARGERRIGMKMGFTSRAKMEQMGVNDLIWGRLTHAMIAEDGGTISRKRFVHPRVEPEVAFLLRKPLSGIVTAVQAMDAVEAVAPALEIIDSRYQNFRFSLTDVVADNSSSSALTIGPWNSPHQPLDNLGMTVMVNGRAQSFGSTAAILGDPVRSLVAAARLVAMSGEVLEAGHIVMAGGATAAFELHVGMHVQLEVERLGRTSFMVAE</sequence>
<dbReference type="GO" id="GO:0005737">
    <property type="term" value="C:cytoplasm"/>
    <property type="evidence" value="ECO:0007669"/>
    <property type="project" value="TreeGrafter"/>
</dbReference>
<dbReference type="PANTHER" id="PTHR30143:SF0">
    <property type="entry name" value="2-KETO-4-PENTENOATE HYDRATASE"/>
    <property type="match status" value="1"/>
</dbReference>
<dbReference type="PANTHER" id="PTHR30143">
    <property type="entry name" value="ACID HYDRATASE"/>
    <property type="match status" value="1"/>
</dbReference>
<reference evidence="4" key="1">
    <citation type="submission" date="2020-01" db="EMBL/GenBank/DDBJ databases">
        <title>'Steroidobacter agaridevorans' sp. nov., agar-degrading bacteria isolated from rhizosphere soils.</title>
        <authorList>
            <person name="Ikenaga M."/>
            <person name="Kataoka M."/>
            <person name="Murouchi A."/>
            <person name="Katsuragi S."/>
            <person name="Sakai M."/>
        </authorList>
    </citation>
    <scope>NUCLEOTIDE SEQUENCE [LARGE SCALE GENOMIC DNA]</scope>
    <source>
        <strain evidence="4">YU21-B</strain>
    </source>
</reference>
<dbReference type="SUPFAM" id="SSF56529">
    <property type="entry name" value="FAH"/>
    <property type="match status" value="1"/>
</dbReference>
<dbReference type="InterPro" id="IPR050772">
    <property type="entry name" value="Hydratase-Decarb/MhpD_sf"/>
</dbReference>
<comment type="caution">
    <text evidence="3">The sequence shown here is derived from an EMBL/GenBank/DDBJ whole genome shotgun (WGS) entry which is preliminary data.</text>
</comment>
<dbReference type="EMBL" id="BLJN01000003">
    <property type="protein sequence ID" value="GFE81783.1"/>
    <property type="molecule type" value="Genomic_DNA"/>
</dbReference>
<evidence type="ECO:0000313" key="3">
    <source>
        <dbReference type="EMBL" id="GFE81783.1"/>
    </source>
</evidence>
<keyword evidence="4" id="KW-1185">Reference proteome</keyword>
<dbReference type="Gene3D" id="3.90.850.10">
    <property type="entry name" value="Fumarylacetoacetase-like, C-terminal domain"/>
    <property type="match status" value="1"/>
</dbReference>
<dbReference type="InterPro" id="IPR036663">
    <property type="entry name" value="Fumarylacetoacetase_C_sf"/>
</dbReference>
<protein>
    <submittedName>
        <fullName evidence="3">4-oxalocrotonate decarboxylase</fullName>
    </submittedName>
</protein>
<proteinExistence type="predicted"/>
<feature type="domain" description="Fumarylacetoacetase-like C-terminal" evidence="2">
    <location>
        <begin position="80"/>
        <end position="251"/>
    </location>
</feature>
<dbReference type="Pfam" id="PF01557">
    <property type="entry name" value="FAA_hydrolase"/>
    <property type="match status" value="1"/>
</dbReference>
<organism evidence="3 4">
    <name type="scientific">Steroidobacter agaridevorans</name>
    <dbReference type="NCBI Taxonomy" id="2695856"/>
    <lineage>
        <taxon>Bacteria</taxon>
        <taxon>Pseudomonadati</taxon>
        <taxon>Pseudomonadota</taxon>
        <taxon>Gammaproteobacteria</taxon>
        <taxon>Steroidobacterales</taxon>
        <taxon>Steroidobacteraceae</taxon>
        <taxon>Steroidobacter</taxon>
    </lineage>
</organism>
<keyword evidence="1" id="KW-0456">Lyase</keyword>
<dbReference type="InterPro" id="IPR011234">
    <property type="entry name" value="Fumarylacetoacetase-like_C"/>
</dbReference>
<evidence type="ECO:0000259" key="2">
    <source>
        <dbReference type="Pfam" id="PF01557"/>
    </source>
</evidence>
<name>A0A829YFT8_9GAMM</name>
<accession>A0A829YFT8</accession>
<gene>
    <name evidence="3" type="ORF">GCM10011487_37830</name>
</gene>
<dbReference type="Proteomes" id="UP000445000">
    <property type="component" value="Unassembled WGS sequence"/>
</dbReference>